<keyword evidence="1" id="KW-0472">Membrane</keyword>
<dbReference type="EMBL" id="JACOGI010000001">
    <property type="protein sequence ID" value="MBC3516046.1"/>
    <property type="molecule type" value="Genomic_DNA"/>
</dbReference>
<reference evidence="2" key="1">
    <citation type="submission" date="2020-08" db="EMBL/GenBank/DDBJ databases">
        <authorList>
            <person name="Liu C."/>
            <person name="Sun Q."/>
        </authorList>
    </citation>
    <scope>NUCLEOTIDE SEQUENCE</scope>
    <source>
        <strain evidence="2">NSJ-65</strain>
    </source>
</reference>
<comment type="caution">
    <text evidence="2">The sequence shown here is derived from an EMBL/GenBank/DDBJ whole genome shotgun (WGS) entry which is preliminary data.</text>
</comment>
<evidence type="ECO:0000313" key="3">
    <source>
        <dbReference type="Proteomes" id="UP000597668"/>
    </source>
</evidence>
<name>A0A8J6M194_9FIRM</name>
<keyword evidence="1" id="KW-1133">Transmembrane helix</keyword>
<keyword evidence="3" id="KW-1185">Reference proteome</keyword>
<proteinExistence type="predicted"/>
<dbReference type="Proteomes" id="UP000597668">
    <property type="component" value="Unassembled WGS sequence"/>
</dbReference>
<dbReference type="RefSeq" id="WP_186487845.1">
    <property type="nucleotide sequence ID" value="NZ_JACOGI010000001.1"/>
</dbReference>
<sequence length="132" mass="14784">MDKLCKAILEKFSETAINSTSEFICAYLPDFKNDCSTDAKTVAASLGVSMSYTVDAIDYLVVDGYLERLYVDKSDGEKIVIGVKLTHKGKHYKYFERQKVKAYIAKKWIDFFALILSVGALAISITALLLEH</sequence>
<protein>
    <submittedName>
        <fullName evidence="2">Uncharacterized protein</fullName>
    </submittedName>
</protein>
<feature type="transmembrane region" description="Helical" evidence="1">
    <location>
        <begin position="108"/>
        <end position="130"/>
    </location>
</feature>
<evidence type="ECO:0000313" key="2">
    <source>
        <dbReference type="EMBL" id="MBC3516046.1"/>
    </source>
</evidence>
<gene>
    <name evidence="2" type="ORF">H8K20_06515</name>
</gene>
<keyword evidence="1" id="KW-0812">Transmembrane</keyword>
<accession>A0A8J6M194</accession>
<evidence type="ECO:0000256" key="1">
    <source>
        <dbReference type="SAM" id="Phobius"/>
    </source>
</evidence>
<organism evidence="2 3">
    <name type="scientific">Neobittarella massiliensis</name>
    <name type="common">ex Bilen et al. 2018</name>
    <dbReference type="NCBI Taxonomy" id="2041842"/>
    <lineage>
        <taxon>Bacteria</taxon>
        <taxon>Bacillati</taxon>
        <taxon>Bacillota</taxon>
        <taxon>Clostridia</taxon>
        <taxon>Eubacteriales</taxon>
        <taxon>Oscillospiraceae</taxon>
        <taxon>Neobittarella (ex Bilen et al. 2018)</taxon>
    </lineage>
</organism>
<dbReference type="AlphaFoldDB" id="A0A8J6M194"/>